<dbReference type="GO" id="GO:0060320">
    <property type="term" value="P:rejection of self pollen"/>
    <property type="evidence" value="ECO:0007669"/>
    <property type="project" value="UniProtKB-KW"/>
</dbReference>
<organism evidence="6 7">
    <name type="scientific">Sesamum alatum</name>
    <dbReference type="NCBI Taxonomy" id="300844"/>
    <lineage>
        <taxon>Eukaryota</taxon>
        <taxon>Viridiplantae</taxon>
        <taxon>Streptophyta</taxon>
        <taxon>Embryophyta</taxon>
        <taxon>Tracheophyta</taxon>
        <taxon>Spermatophyta</taxon>
        <taxon>Magnoliopsida</taxon>
        <taxon>eudicotyledons</taxon>
        <taxon>Gunneridae</taxon>
        <taxon>Pentapetalae</taxon>
        <taxon>asterids</taxon>
        <taxon>lamiids</taxon>
        <taxon>Lamiales</taxon>
        <taxon>Pedaliaceae</taxon>
        <taxon>Sesamum</taxon>
    </lineage>
</organism>
<dbReference type="Pfam" id="PF05938">
    <property type="entry name" value="Self-incomp_S1"/>
    <property type="match status" value="1"/>
</dbReference>
<name>A0AAE2CKC6_9LAMI</name>
<comment type="subcellular location">
    <subcellularLocation>
        <location evidence="1">Secreted</location>
    </subcellularLocation>
</comment>
<protein>
    <recommendedName>
        <fullName evidence="8">S-protein homolog</fullName>
    </recommendedName>
</protein>
<dbReference type="GO" id="GO:0005576">
    <property type="term" value="C:extracellular region"/>
    <property type="evidence" value="ECO:0007669"/>
    <property type="project" value="UniProtKB-SubCell"/>
</dbReference>
<comment type="similarity">
    <text evidence="2">Belongs to the plant self-incompatibility (S1) protein family.</text>
</comment>
<reference evidence="6" key="2">
    <citation type="journal article" date="2024" name="Plant">
        <title>Genomic evolution and insights into agronomic trait innovations of Sesamum species.</title>
        <authorList>
            <person name="Miao H."/>
            <person name="Wang L."/>
            <person name="Qu L."/>
            <person name="Liu H."/>
            <person name="Sun Y."/>
            <person name="Le M."/>
            <person name="Wang Q."/>
            <person name="Wei S."/>
            <person name="Zheng Y."/>
            <person name="Lin W."/>
            <person name="Duan Y."/>
            <person name="Cao H."/>
            <person name="Xiong S."/>
            <person name="Wang X."/>
            <person name="Wei L."/>
            <person name="Li C."/>
            <person name="Ma Q."/>
            <person name="Ju M."/>
            <person name="Zhao R."/>
            <person name="Li G."/>
            <person name="Mu C."/>
            <person name="Tian Q."/>
            <person name="Mei H."/>
            <person name="Zhang T."/>
            <person name="Gao T."/>
            <person name="Zhang H."/>
        </authorList>
    </citation>
    <scope>NUCLEOTIDE SEQUENCE</scope>
    <source>
        <strain evidence="6">3651</strain>
    </source>
</reference>
<proteinExistence type="inferred from homology"/>
<keyword evidence="4" id="KW-0964">Secreted</keyword>
<evidence type="ECO:0000256" key="5">
    <source>
        <dbReference type="ARBA" id="ARBA00022729"/>
    </source>
</evidence>
<keyword evidence="3" id="KW-0713">Self-incompatibility</keyword>
<keyword evidence="7" id="KW-1185">Reference proteome</keyword>
<evidence type="ECO:0000256" key="3">
    <source>
        <dbReference type="ARBA" id="ARBA00022471"/>
    </source>
</evidence>
<evidence type="ECO:0000256" key="2">
    <source>
        <dbReference type="ARBA" id="ARBA00005581"/>
    </source>
</evidence>
<dbReference type="AlphaFoldDB" id="A0AAE2CKC6"/>
<evidence type="ECO:0008006" key="8">
    <source>
        <dbReference type="Google" id="ProtNLM"/>
    </source>
</evidence>
<reference evidence="6" key="1">
    <citation type="submission" date="2020-06" db="EMBL/GenBank/DDBJ databases">
        <authorList>
            <person name="Li T."/>
            <person name="Hu X."/>
            <person name="Zhang T."/>
            <person name="Song X."/>
            <person name="Zhang H."/>
            <person name="Dai N."/>
            <person name="Sheng W."/>
            <person name="Hou X."/>
            <person name="Wei L."/>
        </authorList>
    </citation>
    <scope>NUCLEOTIDE SEQUENCE</scope>
    <source>
        <strain evidence="6">3651</strain>
        <tissue evidence="6">Leaf</tissue>
    </source>
</reference>
<sequence length="120" mass="13877">MHLSLLAFRSPCFDWKIVVVNDSNNQVLTTHCQTNGDDIGTKTLYSYEHQEFQCPVLVRERTVASCDLTLGKLRGRFSVFDWDRDRRRCADKACLWHVDENGVFLAINGGELVLQYPWPK</sequence>
<accession>A0AAE2CKC6</accession>
<dbReference type="InterPro" id="IPR010264">
    <property type="entry name" value="Self-incomp_S1"/>
</dbReference>
<evidence type="ECO:0000256" key="4">
    <source>
        <dbReference type="ARBA" id="ARBA00022525"/>
    </source>
</evidence>
<dbReference type="EMBL" id="JACGWO010000006">
    <property type="protein sequence ID" value="KAK4425342.1"/>
    <property type="molecule type" value="Genomic_DNA"/>
</dbReference>
<evidence type="ECO:0000256" key="1">
    <source>
        <dbReference type="ARBA" id="ARBA00004613"/>
    </source>
</evidence>
<gene>
    <name evidence="6" type="ORF">Salat_1728200</name>
</gene>
<evidence type="ECO:0000313" key="6">
    <source>
        <dbReference type="EMBL" id="KAK4425342.1"/>
    </source>
</evidence>
<evidence type="ECO:0000313" key="7">
    <source>
        <dbReference type="Proteomes" id="UP001293254"/>
    </source>
</evidence>
<comment type="caution">
    <text evidence="6">The sequence shown here is derived from an EMBL/GenBank/DDBJ whole genome shotgun (WGS) entry which is preliminary data.</text>
</comment>
<dbReference type="Proteomes" id="UP001293254">
    <property type="component" value="Unassembled WGS sequence"/>
</dbReference>
<keyword evidence="5" id="KW-0732">Signal</keyword>